<dbReference type="InterPro" id="IPR036388">
    <property type="entry name" value="WH-like_DNA-bd_sf"/>
</dbReference>
<dbReference type="Pfam" id="PF00891">
    <property type="entry name" value="Methyltransf_2"/>
    <property type="match status" value="1"/>
</dbReference>
<dbReference type="GO" id="GO:0046983">
    <property type="term" value="F:protein dimerization activity"/>
    <property type="evidence" value="ECO:0007669"/>
    <property type="project" value="InterPro"/>
</dbReference>
<dbReference type="Gene3D" id="3.40.50.150">
    <property type="entry name" value="Vaccinia Virus protein VP39"/>
    <property type="match status" value="1"/>
</dbReference>
<dbReference type="AlphaFoldDB" id="X5IBS4"/>
<dbReference type="Gene3D" id="1.10.287.1350">
    <property type="match status" value="1"/>
</dbReference>
<reference evidence="7" key="1">
    <citation type="journal article" date="2013" name="ChemBioChem">
        <title>A unique amino transfer mechanism for constructing the ?-amino fatty acid starter unit in the biosynthesis of the macrolactam antibiotic cremimycin.</title>
        <authorList>
            <person name="Amagai K."/>
            <person name="Takaku R."/>
            <person name="Kudo F."/>
            <person name="Eguchi T."/>
        </authorList>
    </citation>
    <scope>NUCLEOTIDE SEQUENCE</scope>
    <source>
        <strain evidence="7">MJ635-86F5</strain>
    </source>
</reference>
<dbReference type="InterPro" id="IPR012967">
    <property type="entry name" value="COMT_dimerisation"/>
</dbReference>
<keyword evidence="1 7" id="KW-0489">Methyltransferase</keyword>
<evidence type="ECO:0000259" key="6">
    <source>
        <dbReference type="Pfam" id="PF08100"/>
    </source>
</evidence>
<keyword evidence="2 7" id="KW-0808">Transferase</keyword>
<evidence type="ECO:0000259" key="5">
    <source>
        <dbReference type="Pfam" id="PF00891"/>
    </source>
</evidence>
<sequence length="346" mass="36555">MDDGNEMRVLLLAGGGGVARALAVTARLGIPDLLAGGALPAPEIARRTAADPDVLTRLLETLVFCGVFTRDAAGGFALSPDFAPLRADHPRSVRNLAILTAETYDDACAAMPETVRTGRSAFQHVFGVPLYEFLDHRPDVGEVFDAAMAELARPMAAALAEEYDFANVGTLVDIGGGDGTMLSGILARHRHLRGICVDRPSVCARGAAAQAASAGDDVAARITFTAADIFEEVPDGGDRYLLKNVLHDWPDAACLRVLAAIGRAIRRTADARQPGLAPPRLLVMEPLFDRPGDAAHVLFQMVMCGKDAGGRGEPELRALLEQADFTLVSARPSAGGRHVFECVPKG</sequence>
<dbReference type="SUPFAM" id="SSF46785">
    <property type="entry name" value="Winged helix' DNA-binding domain"/>
    <property type="match status" value="1"/>
</dbReference>
<proteinExistence type="predicted"/>
<accession>X5IBS4</accession>
<dbReference type="InterPro" id="IPR001077">
    <property type="entry name" value="COMT_C"/>
</dbReference>
<dbReference type="InterPro" id="IPR029063">
    <property type="entry name" value="SAM-dependent_MTases_sf"/>
</dbReference>
<dbReference type="PANTHER" id="PTHR43712:SF2">
    <property type="entry name" value="O-METHYLTRANSFERASE CICE"/>
    <property type="match status" value="1"/>
</dbReference>
<dbReference type="SUPFAM" id="SSF53335">
    <property type="entry name" value="S-adenosyl-L-methionine-dependent methyltransferases"/>
    <property type="match status" value="1"/>
</dbReference>
<name>X5IBS4_9ACTN</name>
<dbReference type="Gene3D" id="1.10.10.10">
    <property type="entry name" value="Winged helix-like DNA-binding domain superfamily/Winged helix DNA-binding domain"/>
    <property type="match status" value="1"/>
</dbReference>
<feature type="domain" description="O-methyltransferase dimerisation" evidence="6">
    <location>
        <begin position="19"/>
        <end position="77"/>
    </location>
</feature>
<evidence type="ECO:0000256" key="3">
    <source>
        <dbReference type="ARBA" id="ARBA00022691"/>
    </source>
</evidence>
<evidence type="ECO:0000256" key="1">
    <source>
        <dbReference type="ARBA" id="ARBA00022603"/>
    </source>
</evidence>
<dbReference type="GO" id="GO:0008171">
    <property type="term" value="F:O-methyltransferase activity"/>
    <property type="evidence" value="ECO:0007669"/>
    <property type="project" value="InterPro"/>
</dbReference>
<evidence type="ECO:0000256" key="2">
    <source>
        <dbReference type="ARBA" id="ARBA00022679"/>
    </source>
</evidence>
<dbReference type="InterPro" id="IPR016461">
    <property type="entry name" value="COMT-like"/>
</dbReference>
<dbReference type="PANTHER" id="PTHR43712">
    <property type="entry name" value="PUTATIVE (AFU_ORTHOLOGUE AFUA_4G14580)-RELATED"/>
    <property type="match status" value="1"/>
</dbReference>
<dbReference type="PIRSF" id="PIRSF005739">
    <property type="entry name" value="O-mtase"/>
    <property type="match status" value="1"/>
</dbReference>
<protein>
    <submittedName>
        <fullName evidence="7">SAM-dependent methyltransferase</fullName>
    </submittedName>
</protein>
<evidence type="ECO:0000313" key="7">
    <source>
        <dbReference type="EMBL" id="BAO66509.1"/>
    </source>
</evidence>
<dbReference type="InterPro" id="IPR036390">
    <property type="entry name" value="WH_DNA-bd_sf"/>
</dbReference>
<feature type="active site" description="Proton acceptor" evidence="4">
    <location>
        <position position="247"/>
    </location>
</feature>
<dbReference type="PROSITE" id="PS51683">
    <property type="entry name" value="SAM_OMT_II"/>
    <property type="match status" value="1"/>
</dbReference>
<keyword evidence="3" id="KW-0949">S-adenosyl-L-methionine</keyword>
<dbReference type="Pfam" id="PF08100">
    <property type="entry name" value="Dimerisation"/>
    <property type="match status" value="1"/>
</dbReference>
<dbReference type="EMBL" id="AB818354">
    <property type="protein sequence ID" value="BAO66509.1"/>
    <property type="molecule type" value="Genomic_DNA"/>
</dbReference>
<evidence type="ECO:0000256" key="4">
    <source>
        <dbReference type="PIRSR" id="PIRSR005739-1"/>
    </source>
</evidence>
<organism evidence="7">
    <name type="scientific">Streptomyces sp. MJ635-86F5</name>
    <dbReference type="NCBI Taxonomy" id="1321967"/>
    <lineage>
        <taxon>Bacteria</taxon>
        <taxon>Bacillati</taxon>
        <taxon>Actinomycetota</taxon>
        <taxon>Actinomycetes</taxon>
        <taxon>Kitasatosporales</taxon>
        <taxon>Streptomycetaceae</taxon>
        <taxon>Streptomyces</taxon>
    </lineage>
</organism>
<dbReference type="GO" id="GO:0032259">
    <property type="term" value="P:methylation"/>
    <property type="evidence" value="ECO:0007669"/>
    <property type="project" value="UniProtKB-KW"/>
</dbReference>
<feature type="domain" description="O-methyltransferase C-terminal" evidence="5">
    <location>
        <begin position="113"/>
        <end position="325"/>
    </location>
</feature>